<evidence type="ECO:0000313" key="10">
    <source>
        <dbReference type="EMBL" id="NMN67807.1"/>
    </source>
</evidence>
<evidence type="ECO:0000256" key="7">
    <source>
        <dbReference type="RuleBase" id="RU363032"/>
    </source>
</evidence>
<keyword evidence="11" id="KW-1185">Reference proteome</keyword>
<proteinExistence type="inferred from homology"/>
<keyword evidence="8" id="KW-0175">Coiled coil</keyword>
<accession>A0ABX1T139</accession>
<feature type="coiled-coil region" evidence="8">
    <location>
        <begin position="254"/>
        <end position="281"/>
    </location>
</feature>
<feature type="domain" description="ABC transmembrane type-1" evidence="9">
    <location>
        <begin position="447"/>
        <end position="627"/>
    </location>
</feature>
<evidence type="ECO:0000313" key="11">
    <source>
        <dbReference type="Proteomes" id="UP001166004"/>
    </source>
</evidence>
<evidence type="ECO:0000256" key="4">
    <source>
        <dbReference type="ARBA" id="ARBA00022692"/>
    </source>
</evidence>
<feature type="transmembrane region" description="Helical" evidence="7">
    <location>
        <begin position="486"/>
        <end position="507"/>
    </location>
</feature>
<dbReference type="InterPro" id="IPR035906">
    <property type="entry name" value="MetI-like_sf"/>
</dbReference>
<keyword evidence="5 7" id="KW-1133">Transmembrane helix</keyword>
<evidence type="ECO:0000256" key="1">
    <source>
        <dbReference type="ARBA" id="ARBA00004651"/>
    </source>
</evidence>
<dbReference type="SUPFAM" id="SSF161098">
    <property type="entry name" value="MetI-like"/>
    <property type="match status" value="1"/>
</dbReference>
<feature type="transmembrane region" description="Helical" evidence="7">
    <location>
        <begin position="451"/>
        <end position="474"/>
    </location>
</feature>
<gene>
    <name evidence="10" type="ORF">VP91_00009560</name>
</gene>
<comment type="caution">
    <text evidence="10">The sequence shown here is derived from an EMBL/GenBank/DDBJ whole genome shotgun (WGS) entry which is preliminary data.</text>
</comment>
<comment type="subcellular location">
    <subcellularLocation>
        <location evidence="1 7">Cell membrane</location>
        <topology evidence="1 7">Multi-pass membrane protein</topology>
    </subcellularLocation>
</comment>
<evidence type="ECO:0000256" key="5">
    <source>
        <dbReference type="ARBA" id="ARBA00022989"/>
    </source>
</evidence>
<keyword evidence="3" id="KW-1003">Cell membrane</keyword>
<keyword evidence="4 7" id="KW-0812">Transmembrane</keyword>
<feature type="transmembrane region" description="Helical" evidence="7">
    <location>
        <begin position="513"/>
        <end position="532"/>
    </location>
</feature>
<evidence type="ECO:0000256" key="3">
    <source>
        <dbReference type="ARBA" id="ARBA00022475"/>
    </source>
</evidence>
<keyword evidence="2 7" id="KW-0813">Transport</keyword>
<name>A0ABX1T139_PELUQ</name>
<dbReference type="RefSeq" id="WP_169036311.1">
    <property type="nucleotide sequence ID" value="NZ_LANA01000002.1"/>
</dbReference>
<dbReference type="Proteomes" id="UP001166004">
    <property type="component" value="Unassembled WGS sequence"/>
</dbReference>
<feature type="transmembrane region" description="Helical" evidence="7">
    <location>
        <begin position="572"/>
        <end position="596"/>
    </location>
</feature>
<dbReference type="PROSITE" id="PS50928">
    <property type="entry name" value="ABC_TM1"/>
    <property type="match status" value="1"/>
</dbReference>
<evidence type="ECO:0000256" key="8">
    <source>
        <dbReference type="SAM" id="Coils"/>
    </source>
</evidence>
<feature type="transmembrane region" description="Helical" evidence="7">
    <location>
        <begin position="6"/>
        <end position="25"/>
    </location>
</feature>
<dbReference type="InterPro" id="IPR000515">
    <property type="entry name" value="MetI-like"/>
</dbReference>
<protein>
    <submittedName>
        <fullName evidence="10">Taurine transport system permease protein</fullName>
    </submittedName>
</protein>
<dbReference type="PANTHER" id="PTHR30151">
    <property type="entry name" value="ALKANE SULFONATE ABC TRANSPORTER-RELATED, MEMBRANE SUBUNIT"/>
    <property type="match status" value="1"/>
</dbReference>
<dbReference type="Gene3D" id="1.10.3720.10">
    <property type="entry name" value="MetI-like"/>
    <property type="match status" value="1"/>
</dbReference>
<keyword evidence="6 7" id="KW-0472">Membrane</keyword>
<feature type="transmembrane region" description="Helical" evidence="7">
    <location>
        <begin position="46"/>
        <end position="63"/>
    </location>
</feature>
<evidence type="ECO:0000256" key="2">
    <source>
        <dbReference type="ARBA" id="ARBA00022448"/>
    </source>
</evidence>
<evidence type="ECO:0000259" key="9">
    <source>
        <dbReference type="PROSITE" id="PS50928"/>
    </source>
</evidence>
<sequence length="641" mass="71928">MLTQIVTFLIFFAVIGCILYGRRLIKTEKVDAVFGNPERALGGTHWVIVGSSFLLLVWLYYSWDIAKGFYPKSANELCQVAKVNDSLLGLKYQFPINERELKSTSQIKQENRNLALISNEIQNSGDLNDQQKTILVDFVNRTNQLIPLLTNEDLLENETKQEINNITGKINLLTENFQKPDYPFETKQELNERLKAANEEGGWGITKVNAGSGSIENTIEVPLIPATNRGLKFHTAAQELNLISDEFFKLRNHNPEFKNRIKEIKDEIKVYRKDLNDSEEVASTYAKNIVKIARRIEFASIYPPNALDAMQNAIVKFDNAQIKIQGGLRFIDIFLFPAGTIVASGPSCSEQGSGRWLPKPSDTFNKFILMSKPSVGYKDIPLLWIKMVDISYMVGFILPDWIADILPGEYPVHNKDGTVKQNFKGAVLKFVTGEFKLLKLPVPYGHIWDSFMRVFLGLILGIIIGVPLGLFMGLNRFAKGFFDPLIELYRPVPPLAWAPLIISVLGIDNTGKIFLLFMVSLSIMIISARAGASGTQLSKIHAAHSLGASKKQILRHVIFPNSLPEILTGIRVAVGMCWGTLVAAEFLAGTTGIGFVENVAKKYFQYEVIWITIFIMGMLGLLFDVTLRKLIDKYIPWRGKG</sequence>
<dbReference type="Pfam" id="PF00528">
    <property type="entry name" value="BPD_transp_1"/>
    <property type="match status" value="1"/>
</dbReference>
<dbReference type="EMBL" id="LANA01000002">
    <property type="protein sequence ID" value="NMN67807.1"/>
    <property type="molecule type" value="Genomic_DNA"/>
</dbReference>
<feature type="transmembrane region" description="Helical" evidence="7">
    <location>
        <begin position="608"/>
        <end position="627"/>
    </location>
</feature>
<organism evidence="10 11">
    <name type="scientific">Pelagibacter ubique</name>
    <dbReference type="NCBI Taxonomy" id="198252"/>
    <lineage>
        <taxon>Bacteria</taxon>
        <taxon>Pseudomonadati</taxon>
        <taxon>Pseudomonadota</taxon>
        <taxon>Alphaproteobacteria</taxon>
        <taxon>Candidatus Pelagibacterales</taxon>
        <taxon>Candidatus Pelagibacteraceae</taxon>
        <taxon>Candidatus Pelagibacter</taxon>
    </lineage>
</organism>
<dbReference type="CDD" id="cd06261">
    <property type="entry name" value="TM_PBP2"/>
    <property type="match status" value="1"/>
</dbReference>
<evidence type="ECO:0000256" key="6">
    <source>
        <dbReference type="ARBA" id="ARBA00023136"/>
    </source>
</evidence>
<dbReference type="PANTHER" id="PTHR30151:SF25">
    <property type="entry name" value="TAURINE TRANSPORT SYSTEM PERMEASE PROTEIN TAUC"/>
    <property type="match status" value="1"/>
</dbReference>
<comment type="similarity">
    <text evidence="7">Belongs to the binding-protein-dependent transport system permease family.</text>
</comment>
<reference evidence="10 11" key="1">
    <citation type="submission" date="2019-07" db="EMBL/GenBank/DDBJ databases">
        <title>SAR11 Genome Evolution.</title>
        <authorList>
            <person name="Giovannoni S."/>
        </authorList>
    </citation>
    <scope>NUCLEOTIDE SEQUENCE [LARGE SCALE GENOMIC DNA]</scope>
    <source>
        <strain evidence="10 11">HTCC9565</strain>
    </source>
</reference>